<evidence type="ECO:0000313" key="2">
    <source>
        <dbReference type="Proteomes" id="UP000181969"/>
    </source>
</evidence>
<dbReference type="Proteomes" id="UP000181969">
    <property type="component" value="Unassembled WGS sequence"/>
</dbReference>
<dbReference type="CDD" id="cd19958">
    <property type="entry name" value="pyocin_knob"/>
    <property type="match status" value="1"/>
</dbReference>
<proteinExistence type="predicted"/>
<organism evidence="1 2">
    <name type="scientific">Lactococcus garvieae</name>
    <dbReference type="NCBI Taxonomy" id="1363"/>
    <lineage>
        <taxon>Bacteria</taxon>
        <taxon>Bacillati</taxon>
        <taxon>Bacillota</taxon>
        <taxon>Bacilli</taxon>
        <taxon>Lactobacillales</taxon>
        <taxon>Streptococcaceae</taxon>
        <taxon>Lactococcus</taxon>
    </lineage>
</organism>
<gene>
    <name evidence="1" type="ORF">SAMN05216438_1254</name>
</gene>
<protein>
    <submittedName>
        <fullName evidence="1">Uncharacterized protein</fullName>
    </submittedName>
</protein>
<dbReference type="AlphaFoldDB" id="A0A1I4J1X3"/>
<sequence>MAVWTFPLKSINGSNMYSDKDFRRFYANIFSSGIIPNVDFEENLSLQVLQTEIPSMSIRVGPGVDMINGGHIMNTNFKSFSVPAPLTTQKRIDCIVVQWNESTNSGDIIYKKNTTQVIRSQSIWEHKLAEVVVPANATSISQVNIKDTRADPEVCGYSSPFEQINVGDLAAQFRALTDSYSLEFQEWFQNLKNQLDDNQAANLQNQIDNSIHDRGQVPKGTDLDLLIKAGFYVASDIVPDIELMNYPKGISLDNTGTIYAQIVVFKNASSTMIKQVFYDQQSTDEYTRSYANNAWQAWQKVATTDNIEEITAGNTNEFIPLTMAKGFTANRAEYCIKNGWIFITVQGARPNSTVTGKSYYTFLTLPTAITAHITHNEGFMWSNFQGGGTTYSGGILTNGQVQLYLTPTSNSLASNHRFSFNMVIPMRNT</sequence>
<evidence type="ECO:0000313" key="1">
    <source>
        <dbReference type="EMBL" id="SFL60121.1"/>
    </source>
</evidence>
<dbReference type="OrthoDB" id="9795386at2"/>
<dbReference type="RefSeq" id="WP_074752024.1">
    <property type="nucleotide sequence ID" value="NZ_FOTJ01000025.1"/>
</dbReference>
<dbReference type="EMBL" id="FOTJ01000025">
    <property type="protein sequence ID" value="SFL60121.1"/>
    <property type="molecule type" value="Genomic_DNA"/>
</dbReference>
<reference evidence="1 2" key="1">
    <citation type="submission" date="2016-10" db="EMBL/GenBank/DDBJ databases">
        <authorList>
            <person name="de Groot N.N."/>
        </authorList>
    </citation>
    <scope>NUCLEOTIDE SEQUENCE [LARGE SCALE GENOMIC DNA]</scope>
    <source>
        <strain evidence="1 2">M79</strain>
    </source>
</reference>
<name>A0A1I4J1X3_9LACT</name>
<accession>A0A1I4J1X3</accession>